<feature type="compositionally biased region" description="Polar residues" evidence="2">
    <location>
        <begin position="31"/>
        <end position="41"/>
    </location>
</feature>
<evidence type="ECO:0000256" key="2">
    <source>
        <dbReference type="SAM" id="MobiDB-lite"/>
    </source>
</evidence>
<dbReference type="SUPFAM" id="SSF51717">
    <property type="entry name" value="Dihydropteroate synthetase-like"/>
    <property type="match status" value="1"/>
</dbReference>
<evidence type="ECO:0000313" key="7">
    <source>
        <dbReference type="EMBL" id="SMX85739.1"/>
    </source>
</evidence>
<dbReference type="GeneID" id="60906037"/>
<evidence type="ECO:0000313" key="11">
    <source>
        <dbReference type="Proteomes" id="UP000234525"/>
    </source>
</evidence>
<organism evidence="6 9">
    <name type="scientific">Brevibacterium aurantiacum</name>
    <dbReference type="NCBI Taxonomy" id="273384"/>
    <lineage>
        <taxon>Bacteria</taxon>
        <taxon>Bacillati</taxon>
        <taxon>Actinomycetota</taxon>
        <taxon>Actinomycetes</taxon>
        <taxon>Micrococcales</taxon>
        <taxon>Brevibacteriaceae</taxon>
        <taxon>Brevibacterium</taxon>
    </lineage>
</organism>
<feature type="domain" description="Pterin-binding" evidence="3">
    <location>
        <begin position="115"/>
        <end position="371"/>
    </location>
</feature>
<dbReference type="EMBL" id="FXZB01000011">
    <property type="protein sequence ID" value="SMX79852.1"/>
    <property type="molecule type" value="Genomic_DNA"/>
</dbReference>
<accession>A0A2H1JBS8</accession>
<keyword evidence="6" id="KW-0808">Transferase</keyword>
<evidence type="ECO:0000313" key="5">
    <source>
        <dbReference type="EMBL" id="SMX79852.1"/>
    </source>
</evidence>
<dbReference type="InterPro" id="IPR000489">
    <property type="entry name" value="Pterin-binding_dom"/>
</dbReference>
<dbReference type="GO" id="GO:0009396">
    <property type="term" value="P:folic acid-containing compound biosynthetic process"/>
    <property type="evidence" value="ECO:0007669"/>
    <property type="project" value="InterPro"/>
</dbReference>
<name>A0A2H1JBS8_BREAU</name>
<dbReference type="EMBL" id="FXZI01000004">
    <property type="protein sequence ID" value="SMX84804.1"/>
    <property type="molecule type" value="Genomic_DNA"/>
</dbReference>
<evidence type="ECO:0000256" key="1">
    <source>
        <dbReference type="ARBA" id="ARBA00009503"/>
    </source>
</evidence>
<comment type="similarity">
    <text evidence="1">Belongs to the DHPS family.</text>
</comment>
<dbReference type="Gene3D" id="3.20.20.20">
    <property type="entry name" value="Dihydropteroate synthase-like"/>
    <property type="match status" value="1"/>
</dbReference>
<dbReference type="Proteomes" id="UP000234525">
    <property type="component" value="Unassembled WGS sequence"/>
</dbReference>
<keyword evidence="11" id="KW-1185">Reference proteome</keyword>
<dbReference type="EMBL" id="FXZG01000003">
    <property type="protein sequence ID" value="SMX71340.1"/>
    <property type="molecule type" value="Genomic_DNA"/>
</dbReference>
<dbReference type="InterPro" id="IPR006390">
    <property type="entry name" value="DHP_synth_dom"/>
</dbReference>
<dbReference type="EC" id="2.5.1.15" evidence="6"/>
<dbReference type="PANTHER" id="PTHR20941:SF8">
    <property type="entry name" value="INACTIVE DIHYDROPTEROATE SYNTHASE 2"/>
    <property type="match status" value="1"/>
</dbReference>
<dbReference type="Pfam" id="PF00809">
    <property type="entry name" value="Pterin_bind"/>
    <property type="match status" value="1"/>
</dbReference>
<dbReference type="GO" id="GO:0004156">
    <property type="term" value="F:dihydropteroate synthase activity"/>
    <property type="evidence" value="ECO:0007669"/>
    <property type="project" value="UniProtKB-EC"/>
</dbReference>
<dbReference type="InterPro" id="IPR011005">
    <property type="entry name" value="Dihydropteroate_synth-like_sf"/>
</dbReference>
<reference evidence="8 11" key="1">
    <citation type="submission" date="2017-03" db="EMBL/GenBank/DDBJ databases">
        <authorList>
            <person name="Monnet C."/>
        </authorList>
    </citation>
    <scope>NUCLEOTIDE SEQUENCE [LARGE SCALE GENOMIC DNA]</scope>
    <source>
        <strain evidence="11">ATCC 9175</strain>
        <strain evidence="8">CNRZ 920</strain>
    </source>
</reference>
<dbReference type="Proteomes" id="UP000234300">
    <property type="component" value="Unassembled WGS sequence"/>
</dbReference>
<dbReference type="Proteomes" id="UP000234327">
    <property type="component" value="Unassembled WGS sequence"/>
</dbReference>
<feature type="region of interest" description="Disordered" evidence="2">
    <location>
        <begin position="1"/>
        <end position="48"/>
    </location>
</feature>
<proteinExistence type="inferred from homology"/>
<dbReference type="Proteomes" id="UP000234289">
    <property type="component" value="Unassembled WGS sequence"/>
</dbReference>
<evidence type="ECO:0000259" key="3">
    <source>
        <dbReference type="PROSITE" id="PS50972"/>
    </source>
</evidence>
<evidence type="ECO:0000313" key="4">
    <source>
        <dbReference type="EMBL" id="SMX71340.1"/>
    </source>
</evidence>
<dbReference type="InterPro" id="IPR045031">
    <property type="entry name" value="DHP_synth-like"/>
</dbReference>
<gene>
    <name evidence="5" type="ORF">BAUR9175_01784</name>
    <name evidence="4" type="ORF">BAUR920_00764</name>
    <name evidence="7" type="ORF">BAURA63_02170</name>
    <name evidence="6" type="ORF">BAURA86_01512</name>
</gene>
<dbReference type="GO" id="GO:0005829">
    <property type="term" value="C:cytosol"/>
    <property type="evidence" value="ECO:0007669"/>
    <property type="project" value="TreeGrafter"/>
</dbReference>
<evidence type="ECO:0000313" key="9">
    <source>
        <dbReference type="Proteomes" id="UP000234300"/>
    </source>
</evidence>
<evidence type="ECO:0000313" key="6">
    <source>
        <dbReference type="EMBL" id="SMX84804.1"/>
    </source>
</evidence>
<sequence>MTDHDSTAEVPASAEDNVYSQGPLRLRGSQVPETTADQSLLDSRGPSDWTHEDPWRVLRIQGEFVEGFDSLAKIGPAVSIFGSARDQGRTAVRDTAEPSPHLGGFQLAQARSGGPAIMAVINRTTDSFYESAATAEEAIAAVEGAVQNGAHIVDIGGVRAGRGREISSAEEIDRVCPVIEAVAHSHPDVLISVDTWRHEVAQAACTAGAGLLNDTWAGVDPELASVAAKNDVGIVCSHTGGLAPRTDAHRNRYGLSAGEVVERTLDGVIGLAEAALDAGVAAEKIIIDPTPDFGKNTYQSLRLLRELETFTDTGFRVLLAISRKDFVGEAIGDVAPGERLNGTIAATALAVAKGAAMIRTHDVRATADAIAVTLAITGDAAPKHTVRGLR</sequence>
<protein>
    <submittedName>
        <fullName evidence="6">Dihydropteroate synthase</fullName>
        <ecNumber evidence="6">2.5.1.15</ecNumber>
    </submittedName>
</protein>
<dbReference type="RefSeq" id="WP_226833656.1">
    <property type="nucleotide sequence ID" value="NZ_BJME01000020.1"/>
</dbReference>
<reference evidence="9 10" key="2">
    <citation type="submission" date="2017-03" db="EMBL/GenBank/DDBJ databases">
        <authorList>
            <person name="Afonso C.L."/>
            <person name="Miller P.J."/>
            <person name="Scott M.A."/>
            <person name="Spackman E."/>
            <person name="Goraichik I."/>
            <person name="Dimitrov K.M."/>
            <person name="Suarez D.L."/>
            <person name="Swayne D.E."/>
        </authorList>
    </citation>
    <scope>NUCLEOTIDE SEQUENCE [LARGE SCALE GENOMIC DNA]</scope>
    <source>
        <strain evidence="7">6</strain>
        <strain evidence="10">6(3)</strain>
        <strain evidence="6">8</strain>
        <strain evidence="9">8(6)</strain>
        <strain evidence="5">ATCC 9175</strain>
        <strain evidence="4">CNRZ 920</strain>
    </source>
</reference>
<evidence type="ECO:0000313" key="8">
    <source>
        <dbReference type="Proteomes" id="UP000234289"/>
    </source>
</evidence>
<dbReference type="PROSITE" id="PS50972">
    <property type="entry name" value="PTERIN_BINDING"/>
    <property type="match status" value="1"/>
</dbReference>
<dbReference type="AlphaFoldDB" id="A0A2H1JBS8"/>
<evidence type="ECO:0000313" key="10">
    <source>
        <dbReference type="Proteomes" id="UP000234327"/>
    </source>
</evidence>
<dbReference type="PANTHER" id="PTHR20941">
    <property type="entry name" value="FOLATE SYNTHESIS PROTEINS"/>
    <property type="match status" value="1"/>
</dbReference>
<dbReference type="EMBL" id="FXYZ01000008">
    <property type="protein sequence ID" value="SMX85739.1"/>
    <property type="molecule type" value="Genomic_DNA"/>
</dbReference>
<dbReference type="NCBIfam" id="TIGR01496">
    <property type="entry name" value="DHPS"/>
    <property type="match status" value="1"/>
</dbReference>